<dbReference type="SUPFAM" id="SSF56176">
    <property type="entry name" value="FAD-binding/transporter-associated domain-like"/>
    <property type="match status" value="1"/>
</dbReference>
<dbReference type="STRING" id="930991.A0A0D0CSS1"/>
<feature type="chain" id="PRO_5002208614" evidence="1">
    <location>
        <begin position="17"/>
        <end position="191"/>
    </location>
</feature>
<gene>
    <name evidence="2" type="ORF">PAXRUDRAFT_52037</name>
</gene>
<keyword evidence="3" id="KW-1185">Reference proteome</keyword>
<organism evidence="2 3">
    <name type="scientific">Paxillus rubicundulus Ve08.2h10</name>
    <dbReference type="NCBI Taxonomy" id="930991"/>
    <lineage>
        <taxon>Eukaryota</taxon>
        <taxon>Fungi</taxon>
        <taxon>Dikarya</taxon>
        <taxon>Basidiomycota</taxon>
        <taxon>Agaricomycotina</taxon>
        <taxon>Agaricomycetes</taxon>
        <taxon>Agaricomycetidae</taxon>
        <taxon>Boletales</taxon>
        <taxon>Paxilineae</taxon>
        <taxon>Paxillaceae</taxon>
        <taxon>Paxillus</taxon>
    </lineage>
</organism>
<feature type="signal peptide" evidence="1">
    <location>
        <begin position="1"/>
        <end position="16"/>
    </location>
</feature>
<dbReference type="EMBL" id="KN829274">
    <property type="protein sequence ID" value="KIK73966.1"/>
    <property type="molecule type" value="Genomic_DNA"/>
</dbReference>
<keyword evidence="1" id="KW-0732">Signal</keyword>
<reference evidence="2 3" key="1">
    <citation type="submission" date="2014-04" db="EMBL/GenBank/DDBJ databases">
        <authorList>
            <consortium name="DOE Joint Genome Institute"/>
            <person name="Kuo A."/>
            <person name="Kohler A."/>
            <person name="Jargeat P."/>
            <person name="Nagy L.G."/>
            <person name="Floudas D."/>
            <person name="Copeland A."/>
            <person name="Barry K.W."/>
            <person name="Cichocki N."/>
            <person name="Veneault-Fourrey C."/>
            <person name="LaButti K."/>
            <person name="Lindquist E.A."/>
            <person name="Lipzen A."/>
            <person name="Lundell T."/>
            <person name="Morin E."/>
            <person name="Murat C."/>
            <person name="Sun H."/>
            <person name="Tunlid A."/>
            <person name="Henrissat B."/>
            <person name="Grigoriev I.V."/>
            <person name="Hibbett D.S."/>
            <person name="Martin F."/>
            <person name="Nordberg H.P."/>
            <person name="Cantor M.N."/>
            <person name="Hua S.X."/>
        </authorList>
    </citation>
    <scope>NUCLEOTIDE SEQUENCE [LARGE SCALE GENOMIC DNA]</scope>
    <source>
        <strain evidence="2 3">Ve08.2h10</strain>
    </source>
</reference>
<dbReference type="InterPro" id="IPR016169">
    <property type="entry name" value="FAD-bd_PCMH_sub2"/>
</dbReference>
<sequence length="191" mass="20507">MKVLIAFSFLVTCGLATTSKSDQDCLCTSDQSCWPDASEFSQLQIQVSQPLVYPLPAASACYPTSDPSGNCTAVIENWTDGNWRSSMPGSMEVSNWEAFMFKNGTIDACYLNTTITGTCGQGRVPVIGVDARSVADIQAGVNFAVKHSLKLVVKNTGAARGSFVVWTHNMKNITFNPAFSPQGAPANETYD</sequence>
<evidence type="ECO:0000313" key="3">
    <source>
        <dbReference type="Proteomes" id="UP000054538"/>
    </source>
</evidence>
<dbReference type="OrthoDB" id="2657467at2759"/>
<name>A0A0D0CSS1_9AGAM</name>
<proteinExistence type="predicted"/>
<dbReference type="GO" id="GO:0050660">
    <property type="term" value="F:flavin adenine dinucleotide binding"/>
    <property type="evidence" value="ECO:0007669"/>
    <property type="project" value="InterPro"/>
</dbReference>
<evidence type="ECO:0000313" key="2">
    <source>
        <dbReference type="EMBL" id="KIK73966.1"/>
    </source>
</evidence>
<dbReference type="HOGENOM" id="CLU_066494_1_1_1"/>
<evidence type="ECO:0000256" key="1">
    <source>
        <dbReference type="SAM" id="SignalP"/>
    </source>
</evidence>
<dbReference type="InterPro" id="IPR036318">
    <property type="entry name" value="FAD-bd_PCMH-like_sf"/>
</dbReference>
<dbReference type="AlphaFoldDB" id="A0A0D0CSS1"/>
<dbReference type="Gene3D" id="3.30.465.10">
    <property type="match status" value="1"/>
</dbReference>
<reference evidence="3" key="2">
    <citation type="submission" date="2015-01" db="EMBL/GenBank/DDBJ databases">
        <title>Evolutionary Origins and Diversification of the Mycorrhizal Mutualists.</title>
        <authorList>
            <consortium name="DOE Joint Genome Institute"/>
            <consortium name="Mycorrhizal Genomics Consortium"/>
            <person name="Kohler A."/>
            <person name="Kuo A."/>
            <person name="Nagy L.G."/>
            <person name="Floudas D."/>
            <person name="Copeland A."/>
            <person name="Barry K.W."/>
            <person name="Cichocki N."/>
            <person name="Veneault-Fourrey C."/>
            <person name="LaButti K."/>
            <person name="Lindquist E.A."/>
            <person name="Lipzen A."/>
            <person name="Lundell T."/>
            <person name="Morin E."/>
            <person name="Murat C."/>
            <person name="Riley R."/>
            <person name="Ohm R."/>
            <person name="Sun H."/>
            <person name="Tunlid A."/>
            <person name="Henrissat B."/>
            <person name="Grigoriev I.V."/>
            <person name="Hibbett D.S."/>
            <person name="Martin F."/>
        </authorList>
    </citation>
    <scope>NUCLEOTIDE SEQUENCE [LARGE SCALE GENOMIC DNA]</scope>
    <source>
        <strain evidence="3">Ve08.2h10</strain>
    </source>
</reference>
<accession>A0A0D0CSS1</accession>
<dbReference type="Proteomes" id="UP000054538">
    <property type="component" value="Unassembled WGS sequence"/>
</dbReference>
<dbReference type="InParanoid" id="A0A0D0CSS1"/>
<feature type="non-terminal residue" evidence="2">
    <location>
        <position position="1"/>
    </location>
</feature>
<protein>
    <submittedName>
        <fullName evidence="2">Uncharacterized protein</fullName>
    </submittedName>
</protein>